<dbReference type="SMART" id="SM00382">
    <property type="entry name" value="AAA"/>
    <property type="match status" value="1"/>
</dbReference>
<dbReference type="PROSITE" id="PS50893">
    <property type="entry name" value="ABC_TRANSPORTER_2"/>
    <property type="match status" value="1"/>
</dbReference>
<dbReference type="GO" id="GO:0016887">
    <property type="term" value="F:ATP hydrolysis activity"/>
    <property type="evidence" value="ECO:0007669"/>
    <property type="project" value="InterPro"/>
</dbReference>
<dbReference type="InterPro" id="IPR017871">
    <property type="entry name" value="ABC_transporter-like_CS"/>
</dbReference>
<dbReference type="EMBL" id="VBOZ01000036">
    <property type="protein sequence ID" value="TMQ62716.1"/>
    <property type="molecule type" value="Genomic_DNA"/>
</dbReference>
<dbReference type="GO" id="GO:0005524">
    <property type="term" value="F:ATP binding"/>
    <property type="evidence" value="ECO:0007669"/>
    <property type="project" value="UniProtKB-KW"/>
</dbReference>
<evidence type="ECO:0000313" key="5">
    <source>
        <dbReference type="EMBL" id="TMQ62716.1"/>
    </source>
</evidence>
<evidence type="ECO:0000259" key="4">
    <source>
        <dbReference type="PROSITE" id="PS50893"/>
    </source>
</evidence>
<proteinExistence type="predicted"/>
<evidence type="ECO:0000256" key="3">
    <source>
        <dbReference type="SAM" id="MobiDB-lite"/>
    </source>
</evidence>
<protein>
    <submittedName>
        <fullName evidence="5">ATP-binding cassette domain-containing protein</fullName>
    </submittedName>
</protein>
<evidence type="ECO:0000256" key="1">
    <source>
        <dbReference type="ARBA" id="ARBA00022741"/>
    </source>
</evidence>
<dbReference type="PANTHER" id="PTHR24220">
    <property type="entry name" value="IMPORT ATP-BINDING PROTEIN"/>
    <property type="match status" value="1"/>
</dbReference>
<reference evidence="5 6" key="1">
    <citation type="journal article" date="2019" name="Nat. Microbiol.">
        <title>Mediterranean grassland soil C-N compound turnover is dependent on rainfall and depth, and is mediated by genomically divergent microorganisms.</title>
        <authorList>
            <person name="Diamond S."/>
            <person name="Andeer P.F."/>
            <person name="Li Z."/>
            <person name="Crits-Christoph A."/>
            <person name="Burstein D."/>
            <person name="Anantharaman K."/>
            <person name="Lane K.R."/>
            <person name="Thomas B.C."/>
            <person name="Pan C."/>
            <person name="Northen T.R."/>
            <person name="Banfield J.F."/>
        </authorList>
    </citation>
    <scope>NUCLEOTIDE SEQUENCE [LARGE SCALE GENOMIC DNA]</scope>
    <source>
        <strain evidence="5">WS_9</strain>
    </source>
</reference>
<dbReference type="InterPro" id="IPR003593">
    <property type="entry name" value="AAA+_ATPase"/>
</dbReference>
<dbReference type="PROSITE" id="PS00211">
    <property type="entry name" value="ABC_TRANSPORTER_1"/>
    <property type="match status" value="1"/>
</dbReference>
<comment type="caution">
    <text evidence="5">The sequence shown here is derived from an EMBL/GenBank/DDBJ whole genome shotgun (WGS) entry which is preliminary data.</text>
</comment>
<dbReference type="Gene3D" id="3.40.50.300">
    <property type="entry name" value="P-loop containing nucleotide triphosphate hydrolases"/>
    <property type="match status" value="1"/>
</dbReference>
<evidence type="ECO:0000313" key="6">
    <source>
        <dbReference type="Proteomes" id="UP000317691"/>
    </source>
</evidence>
<dbReference type="Proteomes" id="UP000317691">
    <property type="component" value="Unassembled WGS sequence"/>
</dbReference>
<evidence type="ECO:0000256" key="2">
    <source>
        <dbReference type="ARBA" id="ARBA00022840"/>
    </source>
</evidence>
<keyword evidence="2 5" id="KW-0067">ATP-binding</keyword>
<keyword evidence="1" id="KW-0547">Nucleotide-binding</keyword>
<dbReference type="PANTHER" id="PTHR24220:SF470">
    <property type="entry name" value="CELL DIVISION ATP-BINDING PROTEIN FTSE"/>
    <property type="match status" value="1"/>
</dbReference>
<dbReference type="InterPro" id="IPR015854">
    <property type="entry name" value="ABC_transpr_LolD-like"/>
</dbReference>
<feature type="region of interest" description="Disordered" evidence="3">
    <location>
        <begin position="59"/>
        <end position="103"/>
    </location>
</feature>
<dbReference type="GO" id="GO:0005886">
    <property type="term" value="C:plasma membrane"/>
    <property type="evidence" value="ECO:0007669"/>
    <property type="project" value="TreeGrafter"/>
</dbReference>
<name>A0A538TGI4_UNCEI</name>
<dbReference type="AlphaFoldDB" id="A0A538TGI4"/>
<dbReference type="InterPro" id="IPR003439">
    <property type="entry name" value="ABC_transporter-like_ATP-bd"/>
</dbReference>
<dbReference type="InterPro" id="IPR027417">
    <property type="entry name" value="P-loop_NTPase"/>
</dbReference>
<dbReference type="Pfam" id="PF00005">
    <property type="entry name" value="ABC_tran"/>
    <property type="match status" value="2"/>
</dbReference>
<accession>A0A538TGI4</accession>
<sequence>MALIRLENVSKSFGDRIALSDVTLSFDPGEWVFVLGPSGAGKSTLLRLLALAEKPSQGRVEVDPDAISSPKTAPSPVPEAPEAPVGDGDGESPEAPARRRSPKRVPLRRVRRLVGVLGQEFRLLGDRSVYENIALACQISGIWDRSRIRERITPLLDEMGIRGKETLFPEDLSAGEKQRVALARAMARHPRILIADEPTGNLDPAAAGQIFALLREIGRRGTLVAVATHAEDWVRRHPGRAIRLERGMLRSDQPEGEP</sequence>
<feature type="domain" description="ABC transporter" evidence="4">
    <location>
        <begin position="4"/>
        <end position="258"/>
    </location>
</feature>
<organism evidence="5 6">
    <name type="scientific">Eiseniibacteriota bacterium</name>
    <dbReference type="NCBI Taxonomy" id="2212470"/>
    <lineage>
        <taxon>Bacteria</taxon>
        <taxon>Candidatus Eiseniibacteriota</taxon>
    </lineage>
</organism>
<dbReference type="SUPFAM" id="SSF52540">
    <property type="entry name" value="P-loop containing nucleoside triphosphate hydrolases"/>
    <property type="match status" value="1"/>
</dbReference>
<gene>
    <name evidence="5" type="ORF">E6K79_11705</name>
</gene>
<dbReference type="GO" id="GO:0022857">
    <property type="term" value="F:transmembrane transporter activity"/>
    <property type="evidence" value="ECO:0007669"/>
    <property type="project" value="TreeGrafter"/>
</dbReference>